<dbReference type="STRING" id="762845.BCR26_06595"/>
<feature type="compositionally biased region" description="Low complexity" evidence="1">
    <location>
        <begin position="48"/>
        <end position="68"/>
    </location>
</feature>
<proteinExistence type="predicted"/>
<evidence type="ECO:0000256" key="2">
    <source>
        <dbReference type="SAM" id="Phobius"/>
    </source>
</evidence>
<evidence type="ECO:0000256" key="1">
    <source>
        <dbReference type="SAM" id="MobiDB-lite"/>
    </source>
</evidence>
<keyword evidence="2" id="KW-1133">Transmembrane helix</keyword>
<feature type="region of interest" description="Disordered" evidence="1">
    <location>
        <begin position="44"/>
        <end position="75"/>
    </location>
</feature>
<name>A0A1E5KSM7_9ENTE</name>
<feature type="transmembrane region" description="Helical" evidence="2">
    <location>
        <begin position="83"/>
        <end position="104"/>
    </location>
</feature>
<comment type="caution">
    <text evidence="3">The sequence shown here is derived from an EMBL/GenBank/DDBJ whole genome shotgun (WGS) entry which is preliminary data.</text>
</comment>
<organism evidence="3 4">
    <name type="scientific">Enterococcus rivorum</name>
    <dbReference type="NCBI Taxonomy" id="762845"/>
    <lineage>
        <taxon>Bacteria</taxon>
        <taxon>Bacillati</taxon>
        <taxon>Bacillota</taxon>
        <taxon>Bacilli</taxon>
        <taxon>Lactobacillales</taxon>
        <taxon>Enterococcaceae</taxon>
        <taxon>Enterococcus</taxon>
    </lineage>
</organism>
<dbReference type="EMBL" id="MIEK01000078">
    <property type="protein sequence ID" value="OEH80895.1"/>
    <property type="molecule type" value="Genomic_DNA"/>
</dbReference>
<accession>A0A1E5KSM7</accession>
<dbReference type="Proteomes" id="UP000095256">
    <property type="component" value="Unassembled WGS sequence"/>
</dbReference>
<keyword evidence="2" id="KW-0472">Membrane</keyword>
<evidence type="ECO:0000313" key="3">
    <source>
        <dbReference type="EMBL" id="OEH80895.1"/>
    </source>
</evidence>
<keyword evidence="4" id="KW-1185">Reference proteome</keyword>
<keyword evidence="2" id="KW-0812">Transmembrane</keyword>
<protein>
    <recommendedName>
        <fullName evidence="5">Gram-positive cocci surface proteins LPxTG domain-containing protein</fullName>
    </recommendedName>
</protein>
<evidence type="ECO:0008006" key="5">
    <source>
        <dbReference type="Google" id="ProtNLM"/>
    </source>
</evidence>
<sequence>MRKQQKIIIGFTVFILFFFGCSKNVYADMDGGVVQTNGVLEFHEEESTQSTTTSSSLESQESTTDSSSVTWKPDKKYPSTGELIGKSLFLSGIFILLLYIAFFFKKKIRRGEGE</sequence>
<evidence type="ECO:0000313" key="4">
    <source>
        <dbReference type="Proteomes" id="UP000095256"/>
    </source>
</evidence>
<dbReference type="PROSITE" id="PS51257">
    <property type="entry name" value="PROKAR_LIPOPROTEIN"/>
    <property type="match status" value="1"/>
</dbReference>
<reference evidence="3 4" key="1">
    <citation type="submission" date="2016-09" db="EMBL/GenBank/DDBJ databases">
        <authorList>
            <person name="Capua I."/>
            <person name="De Benedictis P."/>
            <person name="Joannis T."/>
            <person name="Lombin L.H."/>
            <person name="Cattoli G."/>
        </authorList>
    </citation>
    <scope>NUCLEOTIDE SEQUENCE [LARGE SCALE GENOMIC DNA]</scope>
    <source>
        <strain evidence="3 4">LMG 25899</strain>
    </source>
</reference>
<dbReference type="AlphaFoldDB" id="A0A1E5KSM7"/>
<dbReference type="RefSeq" id="WP_069700182.1">
    <property type="nucleotide sequence ID" value="NZ_JAGGMA010000006.1"/>
</dbReference>
<dbReference type="NCBIfam" id="TIGR01167">
    <property type="entry name" value="LPXTG_anchor"/>
    <property type="match status" value="1"/>
</dbReference>
<gene>
    <name evidence="3" type="ORF">BCR26_06595</name>
</gene>